<dbReference type="AlphaFoldDB" id="A0AAX1UGF9"/>
<dbReference type="Pfam" id="PF17930">
    <property type="entry name" value="LpxI_N"/>
    <property type="match status" value="1"/>
</dbReference>
<reference evidence="3 4" key="1">
    <citation type="submission" date="2018-08" db="EMBL/GenBank/DDBJ databases">
        <title>Draft genome sequence of Rhodobacter sphaeroides FY.</title>
        <authorList>
            <person name="Rayyan A."/>
            <person name="Meyer T.E."/>
            <person name="Kyndt J.A."/>
        </authorList>
    </citation>
    <scope>NUCLEOTIDE SEQUENCE [LARGE SCALE GENOMIC DNA]</scope>
    <source>
        <strain evidence="3 4">FY</strain>
    </source>
</reference>
<evidence type="ECO:0000313" key="3">
    <source>
        <dbReference type="EMBL" id="RHZ91476.1"/>
    </source>
</evidence>
<feature type="domain" description="LpxI N-terminal" evidence="2">
    <location>
        <begin position="7"/>
        <end position="132"/>
    </location>
</feature>
<dbReference type="Proteomes" id="UP000266305">
    <property type="component" value="Unassembled WGS sequence"/>
</dbReference>
<evidence type="ECO:0000313" key="4">
    <source>
        <dbReference type="Proteomes" id="UP000266305"/>
    </source>
</evidence>
<comment type="caution">
    <text evidence="3">The sequence shown here is derived from an EMBL/GenBank/DDBJ whole genome shotgun (WGS) entry which is preliminary data.</text>
</comment>
<evidence type="ECO:0000259" key="1">
    <source>
        <dbReference type="Pfam" id="PF06230"/>
    </source>
</evidence>
<dbReference type="InterPro" id="IPR010415">
    <property type="entry name" value="LpxI_C"/>
</dbReference>
<dbReference type="InterPro" id="IPR043167">
    <property type="entry name" value="LpxI_C_sf"/>
</dbReference>
<dbReference type="PANTHER" id="PTHR39962:SF1">
    <property type="entry name" value="LPXI FAMILY PROTEIN"/>
    <property type="match status" value="1"/>
</dbReference>
<dbReference type="Gene3D" id="3.40.50.20">
    <property type="match status" value="1"/>
</dbReference>
<protein>
    <submittedName>
        <fullName evidence="3">LpxI family protein</fullName>
    </submittedName>
</protein>
<dbReference type="PANTHER" id="PTHR39962">
    <property type="entry name" value="BLL4848 PROTEIN"/>
    <property type="match status" value="1"/>
</dbReference>
<dbReference type="Gene3D" id="3.40.140.80">
    <property type="match status" value="1"/>
</dbReference>
<dbReference type="InterPro" id="IPR053174">
    <property type="entry name" value="LpxI"/>
</dbReference>
<feature type="domain" description="LpxI C-terminal" evidence="1">
    <location>
        <begin position="139"/>
        <end position="269"/>
    </location>
</feature>
<organism evidence="3 4">
    <name type="scientific">Cereibacter sphaeroides</name>
    <name type="common">Rhodobacter sphaeroides</name>
    <dbReference type="NCBI Taxonomy" id="1063"/>
    <lineage>
        <taxon>Bacteria</taxon>
        <taxon>Pseudomonadati</taxon>
        <taxon>Pseudomonadota</taxon>
        <taxon>Alphaproteobacteria</taxon>
        <taxon>Rhodobacterales</taxon>
        <taxon>Paracoccaceae</taxon>
        <taxon>Cereibacter</taxon>
    </lineage>
</organism>
<gene>
    <name evidence="3" type="ORF">D1114_19990</name>
</gene>
<name>A0AAX1UGF9_CERSP</name>
<dbReference type="RefSeq" id="WP_119001210.1">
    <property type="nucleotide sequence ID" value="NZ_QWGP01000033.1"/>
</dbReference>
<accession>A0AAX1UGF9</accession>
<evidence type="ECO:0000259" key="2">
    <source>
        <dbReference type="Pfam" id="PF17930"/>
    </source>
</evidence>
<dbReference type="EMBL" id="QWGP01000033">
    <property type="protein sequence ID" value="RHZ91476.1"/>
    <property type="molecule type" value="Genomic_DNA"/>
</dbReference>
<proteinExistence type="predicted"/>
<dbReference type="Pfam" id="PF06230">
    <property type="entry name" value="LpxI_C"/>
    <property type="match status" value="1"/>
</dbReference>
<sequence>MTRAATAIIAGSGALPRHLAEALRSAGEAPLVAALEGFPPEGLAPDITFRVERLVPFLRALEEARVARLVFAGAVSRPRLDPSLFDPLTAQMVPRLIGAMQAGDDATLRAVIGIFEEEGFSVAGMAEIAPDLVPGAGILCGTPSEGDRRDAARAAAIVEAVGRVDVGQGAVVAQGLCLAVEALPGTDAMLDWVAATARRPDPAGARGVLYKAPKPGQDRRIDLPTLGPATVARAAAAGLAGLVWEAGGVILLDRAEAVRAAEEAGLFLWAREP</sequence>
<dbReference type="InterPro" id="IPR041255">
    <property type="entry name" value="LpxI_N"/>
</dbReference>